<feature type="domain" description="J" evidence="2">
    <location>
        <begin position="66"/>
        <end position="130"/>
    </location>
</feature>
<dbReference type="AlphaFoldDB" id="A0A565CFR1"/>
<accession>A0A565CFR1</accession>
<dbReference type="Proteomes" id="UP000489600">
    <property type="component" value="Unassembled WGS sequence"/>
</dbReference>
<comment type="caution">
    <text evidence="3">The sequence shown here is derived from an EMBL/GenBank/DDBJ whole genome shotgun (WGS) entry which is preliminary data.</text>
</comment>
<dbReference type="InterPro" id="IPR001623">
    <property type="entry name" value="DnaJ_domain"/>
</dbReference>
<name>A0A565CFR1_9BRAS</name>
<dbReference type="PANTHER" id="PTHR44137:SF10">
    <property type="entry name" value="J DOMAIN-CONTAINING PROTEIN"/>
    <property type="match status" value="1"/>
</dbReference>
<evidence type="ECO:0000313" key="3">
    <source>
        <dbReference type="EMBL" id="VVB12416.1"/>
    </source>
</evidence>
<sequence length="309" mass="36113">MESNKVEARKAMDTAEKKLWKNDYVGAKKFVNKAQNLYPKLEGLRQVLMMIDVHISALKNGKGESDWYEILGVDSLADDKALKKQYKKLALLLHPDKNKFHGAEEAFKLVSDAWCLLSDKAKRKIYDLKRKSKQVKQKKKSWKKQKPPPPKSHEEPHFYENWDRNTKEDDDWYRKAKEEEKRRNYGNWDQNPEEEEDPRSYYHKSDSVDIFWTVCNRCNIYCKFERANLNKTLSCPNCSHDFVAREIIPEMINGRPVYGFSTPYRQKQQPSDTSSSTTSDSANRARERVIRGIEEIAAAFASGNKDLYG</sequence>
<gene>
    <name evidence="3" type="ORF">ANE_LOCUS22860</name>
</gene>
<dbReference type="PANTHER" id="PTHR44137">
    <property type="entry name" value="BNAC03G44070D PROTEIN"/>
    <property type="match status" value="1"/>
</dbReference>
<feature type="compositionally biased region" description="Low complexity" evidence="1">
    <location>
        <begin position="271"/>
        <end position="281"/>
    </location>
</feature>
<keyword evidence="4" id="KW-1185">Reference proteome</keyword>
<proteinExistence type="predicted"/>
<dbReference type="Pfam" id="PF00226">
    <property type="entry name" value="DnaJ"/>
    <property type="match status" value="1"/>
</dbReference>
<dbReference type="PROSITE" id="PS50076">
    <property type="entry name" value="DNAJ_2"/>
    <property type="match status" value="1"/>
</dbReference>
<feature type="compositionally biased region" description="Basic residues" evidence="1">
    <location>
        <begin position="130"/>
        <end position="146"/>
    </location>
</feature>
<dbReference type="PRINTS" id="PR00625">
    <property type="entry name" value="JDOMAIN"/>
</dbReference>
<dbReference type="EMBL" id="CABITT030000007">
    <property type="protein sequence ID" value="VVB12416.1"/>
    <property type="molecule type" value="Genomic_DNA"/>
</dbReference>
<dbReference type="InterPro" id="IPR056988">
    <property type="entry name" value="Zn_ribbon_pln"/>
</dbReference>
<organism evidence="3 4">
    <name type="scientific">Arabis nemorensis</name>
    <dbReference type="NCBI Taxonomy" id="586526"/>
    <lineage>
        <taxon>Eukaryota</taxon>
        <taxon>Viridiplantae</taxon>
        <taxon>Streptophyta</taxon>
        <taxon>Embryophyta</taxon>
        <taxon>Tracheophyta</taxon>
        <taxon>Spermatophyta</taxon>
        <taxon>Magnoliopsida</taxon>
        <taxon>eudicotyledons</taxon>
        <taxon>Gunneridae</taxon>
        <taxon>Pentapetalae</taxon>
        <taxon>rosids</taxon>
        <taxon>malvids</taxon>
        <taxon>Brassicales</taxon>
        <taxon>Brassicaceae</taxon>
        <taxon>Arabideae</taxon>
        <taxon>Arabis</taxon>
    </lineage>
</organism>
<dbReference type="Pfam" id="PF23551">
    <property type="entry name" value="Zn_ribbon_20"/>
    <property type="match status" value="1"/>
</dbReference>
<feature type="region of interest" description="Disordered" evidence="1">
    <location>
        <begin position="259"/>
        <end position="286"/>
    </location>
</feature>
<protein>
    <recommendedName>
        <fullName evidence="2">J domain-containing protein</fullName>
    </recommendedName>
</protein>
<dbReference type="CDD" id="cd06257">
    <property type="entry name" value="DnaJ"/>
    <property type="match status" value="1"/>
</dbReference>
<feature type="compositionally biased region" description="Basic and acidic residues" evidence="1">
    <location>
        <begin position="151"/>
        <end position="160"/>
    </location>
</feature>
<dbReference type="InterPro" id="IPR036869">
    <property type="entry name" value="J_dom_sf"/>
</dbReference>
<feature type="region of interest" description="Disordered" evidence="1">
    <location>
        <begin position="130"/>
        <end position="160"/>
    </location>
</feature>
<dbReference type="Gene3D" id="1.10.287.110">
    <property type="entry name" value="DnaJ domain"/>
    <property type="match status" value="1"/>
</dbReference>
<evidence type="ECO:0000256" key="1">
    <source>
        <dbReference type="SAM" id="MobiDB-lite"/>
    </source>
</evidence>
<evidence type="ECO:0000313" key="4">
    <source>
        <dbReference type="Proteomes" id="UP000489600"/>
    </source>
</evidence>
<evidence type="ECO:0000259" key="2">
    <source>
        <dbReference type="PROSITE" id="PS50076"/>
    </source>
</evidence>
<dbReference type="SMART" id="SM00271">
    <property type="entry name" value="DnaJ"/>
    <property type="match status" value="1"/>
</dbReference>
<reference evidence="3" key="1">
    <citation type="submission" date="2019-07" db="EMBL/GenBank/DDBJ databases">
        <authorList>
            <person name="Dittberner H."/>
        </authorList>
    </citation>
    <scope>NUCLEOTIDE SEQUENCE [LARGE SCALE GENOMIC DNA]</scope>
</reference>
<feature type="region of interest" description="Disordered" evidence="1">
    <location>
        <begin position="181"/>
        <end position="200"/>
    </location>
</feature>
<dbReference type="SUPFAM" id="SSF46565">
    <property type="entry name" value="Chaperone J-domain"/>
    <property type="match status" value="1"/>
</dbReference>
<dbReference type="OrthoDB" id="10250354at2759"/>